<feature type="compositionally biased region" description="Low complexity" evidence="1">
    <location>
        <begin position="232"/>
        <end position="249"/>
    </location>
</feature>
<proteinExistence type="predicted"/>
<feature type="region of interest" description="Disordered" evidence="1">
    <location>
        <begin position="81"/>
        <end position="316"/>
    </location>
</feature>
<keyword evidence="2" id="KW-0732">Signal</keyword>
<reference evidence="3" key="1">
    <citation type="journal article" date="2019" name="Environ. Microbiol.">
        <title>Fungal ecological strategies reflected in gene transcription - a case study of two litter decomposers.</title>
        <authorList>
            <person name="Barbi F."/>
            <person name="Kohler A."/>
            <person name="Barry K."/>
            <person name="Baskaran P."/>
            <person name="Daum C."/>
            <person name="Fauchery L."/>
            <person name="Ihrmark K."/>
            <person name="Kuo A."/>
            <person name="LaButti K."/>
            <person name="Lipzen A."/>
            <person name="Morin E."/>
            <person name="Grigoriev I.V."/>
            <person name="Henrissat B."/>
            <person name="Lindahl B."/>
            <person name="Martin F."/>
        </authorList>
    </citation>
    <scope>NUCLEOTIDE SEQUENCE</scope>
    <source>
        <strain evidence="3">JB14</strain>
    </source>
</reference>
<feature type="compositionally biased region" description="Basic and acidic residues" evidence="1">
    <location>
        <begin position="95"/>
        <end position="116"/>
    </location>
</feature>
<evidence type="ECO:0000256" key="1">
    <source>
        <dbReference type="SAM" id="MobiDB-lite"/>
    </source>
</evidence>
<dbReference type="AlphaFoldDB" id="A0A6A4IG13"/>
<feature type="compositionally biased region" description="Basic and acidic residues" evidence="1">
    <location>
        <begin position="254"/>
        <end position="265"/>
    </location>
</feature>
<organism evidence="3 4">
    <name type="scientific">Gymnopus androsaceus JB14</name>
    <dbReference type="NCBI Taxonomy" id="1447944"/>
    <lineage>
        <taxon>Eukaryota</taxon>
        <taxon>Fungi</taxon>
        <taxon>Dikarya</taxon>
        <taxon>Basidiomycota</taxon>
        <taxon>Agaricomycotina</taxon>
        <taxon>Agaricomycetes</taxon>
        <taxon>Agaricomycetidae</taxon>
        <taxon>Agaricales</taxon>
        <taxon>Marasmiineae</taxon>
        <taxon>Omphalotaceae</taxon>
        <taxon>Gymnopus</taxon>
    </lineage>
</organism>
<name>A0A6A4IG13_9AGAR</name>
<keyword evidence="4" id="KW-1185">Reference proteome</keyword>
<feature type="compositionally biased region" description="Polar residues" evidence="1">
    <location>
        <begin position="266"/>
        <end position="277"/>
    </location>
</feature>
<dbReference type="Proteomes" id="UP000799118">
    <property type="component" value="Unassembled WGS sequence"/>
</dbReference>
<evidence type="ECO:0000256" key="2">
    <source>
        <dbReference type="SAM" id="SignalP"/>
    </source>
</evidence>
<feature type="compositionally biased region" description="Basic and acidic residues" evidence="1">
    <location>
        <begin position="162"/>
        <end position="175"/>
    </location>
</feature>
<feature type="compositionally biased region" description="Low complexity" evidence="1">
    <location>
        <begin position="300"/>
        <end position="313"/>
    </location>
</feature>
<evidence type="ECO:0000313" key="3">
    <source>
        <dbReference type="EMBL" id="KAE9407585.1"/>
    </source>
</evidence>
<evidence type="ECO:0000313" key="4">
    <source>
        <dbReference type="Proteomes" id="UP000799118"/>
    </source>
</evidence>
<feature type="chain" id="PRO_5025354812" evidence="2">
    <location>
        <begin position="28"/>
        <end position="365"/>
    </location>
</feature>
<protein>
    <submittedName>
        <fullName evidence="3">Uncharacterized protein</fullName>
    </submittedName>
</protein>
<feature type="signal peptide" evidence="2">
    <location>
        <begin position="1"/>
        <end position="27"/>
    </location>
</feature>
<feature type="compositionally biased region" description="Basic and acidic residues" evidence="1">
    <location>
        <begin position="129"/>
        <end position="147"/>
    </location>
</feature>
<dbReference type="EMBL" id="ML769395">
    <property type="protein sequence ID" value="KAE9407585.1"/>
    <property type="molecule type" value="Genomic_DNA"/>
</dbReference>
<feature type="compositionally biased region" description="Basic and acidic residues" evidence="1">
    <location>
        <begin position="182"/>
        <end position="230"/>
    </location>
</feature>
<gene>
    <name evidence="3" type="ORF">BT96DRAFT_933331</name>
</gene>
<accession>A0A6A4IG13</accession>
<sequence length="365" mass="39023">MKCPTTAASIILFTALASLTLHSYAAAIPHTLSPSSVPIDVRYSAPSSYVEARASQKLQKLVQKAKEKTSKVTAAISKPKIFSKGGKGTSSKVQETSHTEEVSHKPPKEPPHREGVIHQGIQTTPTASEKSRTSLEETSKEPERKDAGTQTDFPSDDEEELKETNSSHGSSEKAGKASSSKESPEKTSSSKESSVKSPEDKDKEPPVKSPEDKDKEPPVKSPEDKDKESPVKSTLHKSSTSQSSNSFLQVPSHQDYKAAAKDKSETGSIESFQTAKSFVTADTKHISTDSIGSPRKHRGSVSSVGTTRTRVSTDGAGSKPINAVNLAIGQVATGAMGAMPPDVALTDRVFVTKLCDRDLAWKLEP</sequence>